<comment type="caution">
    <text evidence="2">The sequence shown here is derived from an EMBL/GenBank/DDBJ whole genome shotgun (WGS) entry which is preliminary data.</text>
</comment>
<evidence type="ECO:0008006" key="4">
    <source>
        <dbReference type="Google" id="ProtNLM"/>
    </source>
</evidence>
<sequence length="181" mass="19212">MKLYKVTLLVSALAISNPAFAQLEGFKTGPVFEDYGPTAAVQTDAPLSKDMQFSIAFDVVKKAEAGKLNRTIESAARFINMHVTAGVPAENIKIAIVVHGGAALDLTKQQLYGTRNDGATNGSADAIAQLQKHGVEFRLCGQSAAAHKITNADLLPGVKMDLSAMTAHALLQQQGYTLNPF</sequence>
<dbReference type="RefSeq" id="WP_229956313.1">
    <property type="nucleotide sequence ID" value="NZ_BAAAEM010000002.1"/>
</dbReference>
<evidence type="ECO:0000313" key="2">
    <source>
        <dbReference type="EMBL" id="GAA0472060.1"/>
    </source>
</evidence>
<dbReference type="Proteomes" id="UP001500713">
    <property type="component" value="Unassembled WGS sequence"/>
</dbReference>
<reference evidence="2 3" key="1">
    <citation type="journal article" date="2019" name="Int. J. Syst. Evol. Microbiol.">
        <title>The Global Catalogue of Microorganisms (GCM) 10K type strain sequencing project: providing services to taxonomists for standard genome sequencing and annotation.</title>
        <authorList>
            <consortium name="The Broad Institute Genomics Platform"/>
            <consortium name="The Broad Institute Genome Sequencing Center for Infectious Disease"/>
            <person name="Wu L."/>
            <person name="Ma J."/>
        </authorList>
    </citation>
    <scope>NUCLEOTIDE SEQUENCE [LARGE SCALE GENOMIC DNA]</scope>
    <source>
        <strain evidence="2 3">JCM 14162</strain>
    </source>
</reference>
<proteinExistence type="predicted"/>
<dbReference type="InterPro" id="IPR003787">
    <property type="entry name" value="Sulphur_relay_DsrE/F-like"/>
</dbReference>
<dbReference type="InterPro" id="IPR027396">
    <property type="entry name" value="DsrEFH-like"/>
</dbReference>
<protein>
    <recommendedName>
        <fullName evidence="4">DsrE family protein</fullName>
    </recommendedName>
</protein>
<dbReference type="SUPFAM" id="SSF75169">
    <property type="entry name" value="DsrEFH-like"/>
    <property type="match status" value="1"/>
</dbReference>
<dbReference type="PANTHER" id="PTHR37691:SF1">
    <property type="entry name" value="BLR3518 PROTEIN"/>
    <property type="match status" value="1"/>
</dbReference>
<organism evidence="2 3">
    <name type="scientific">Parasphingorhabdus litoris</name>
    <dbReference type="NCBI Taxonomy" id="394733"/>
    <lineage>
        <taxon>Bacteria</taxon>
        <taxon>Pseudomonadati</taxon>
        <taxon>Pseudomonadota</taxon>
        <taxon>Alphaproteobacteria</taxon>
        <taxon>Sphingomonadales</taxon>
        <taxon>Sphingomonadaceae</taxon>
        <taxon>Parasphingorhabdus</taxon>
    </lineage>
</organism>
<accession>A0ABN1AB40</accession>
<feature type="chain" id="PRO_5046929801" description="DsrE family protein" evidence="1">
    <location>
        <begin position="22"/>
        <end position="181"/>
    </location>
</feature>
<name>A0ABN1AB40_9SPHN</name>
<dbReference type="Pfam" id="PF02635">
    <property type="entry name" value="DsrE"/>
    <property type="match status" value="1"/>
</dbReference>
<feature type="signal peptide" evidence="1">
    <location>
        <begin position="1"/>
        <end position="21"/>
    </location>
</feature>
<keyword evidence="1" id="KW-0732">Signal</keyword>
<gene>
    <name evidence="2" type="ORF">GCM10009096_11430</name>
</gene>
<keyword evidence="3" id="KW-1185">Reference proteome</keyword>
<dbReference type="EMBL" id="BAAAEM010000002">
    <property type="protein sequence ID" value="GAA0472060.1"/>
    <property type="molecule type" value="Genomic_DNA"/>
</dbReference>
<evidence type="ECO:0000313" key="3">
    <source>
        <dbReference type="Proteomes" id="UP001500713"/>
    </source>
</evidence>
<evidence type="ECO:0000256" key="1">
    <source>
        <dbReference type="SAM" id="SignalP"/>
    </source>
</evidence>
<dbReference type="PANTHER" id="PTHR37691">
    <property type="entry name" value="BLR3518 PROTEIN"/>
    <property type="match status" value="1"/>
</dbReference>
<dbReference type="Gene3D" id="3.40.1260.10">
    <property type="entry name" value="DsrEFH-like"/>
    <property type="match status" value="1"/>
</dbReference>